<feature type="compositionally biased region" description="Basic and acidic residues" evidence="1">
    <location>
        <begin position="223"/>
        <end position="232"/>
    </location>
</feature>
<accession>A0A9E8HR86</accession>
<reference evidence="2" key="1">
    <citation type="submission" date="2022-07" db="EMBL/GenBank/DDBJ databases">
        <title>Alkalimarinus sp. nov., isolated from gut of a Alitta virens.</title>
        <authorList>
            <person name="Yang A.I."/>
            <person name="Shin N.-R."/>
        </authorList>
    </citation>
    <scope>NUCLEOTIDE SEQUENCE</scope>
    <source>
        <strain evidence="2">FA028</strain>
    </source>
</reference>
<feature type="region of interest" description="Disordered" evidence="1">
    <location>
        <begin position="222"/>
        <end position="246"/>
    </location>
</feature>
<dbReference type="RefSeq" id="WP_251812518.1">
    <property type="nucleotide sequence ID" value="NZ_CP101527.1"/>
</dbReference>
<evidence type="ECO:0000256" key="1">
    <source>
        <dbReference type="SAM" id="MobiDB-lite"/>
    </source>
</evidence>
<evidence type="ECO:0000313" key="3">
    <source>
        <dbReference type="Proteomes" id="UP001164472"/>
    </source>
</evidence>
<sequence length="271" mass="31289">MSTLIVGGILLLFCVVAPVALHLYKRYQDAQIEKMRRVAQLTHAYRLTQRFLHQIPNQYLTRESKLLLLERAICFLNKLKKEIPGSQLVSSKMLRNQTMLDELQKNFIRPAPSQVNTAIDARDAQIHLSEFSRFVEIQARVNAIGQDVANSVINQVNWFAVQCLTDFYRTQGENASKAGEYRLAIHHFNNEMNEFNKHLEYEKAEIGVKECLALIEQNQQRLDAQEPSKSNDVDESPAQEVGVSDENVLLMKDWDKLDNQDEHFKKKQLYG</sequence>
<gene>
    <name evidence="2" type="ORF">NNL22_14965</name>
</gene>
<name>A0A9E8HR86_9ALTE</name>
<dbReference type="EMBL" id="CP101527">
    <property type="protein sequence ID" value="UZW74309.1"/>
    <property type="molecule type" value="Genomic_DNA"/>
</dbReference>
<proteinExistence type="predicted"/>
<protein>
    <submittedName>
        <fullName evidence="2">Uncharacterized protein</fullName>
    </submittedName>
</protein>
<dbReference type="KEGG" id="asem:NNL22_14965"/>
<organism evidence="2 3">
    <name type="scientific">Alkalimarinus sediminis</name>
    <dbReference type="NCBI Taxonomy" id="1632866"/>
    <lineage>
        <taxon>Bacteria</taxon>
        <taxon>Pseudomonadati</taxon>
        <taxon>Pseudomonadota</taxon>
        <taxon>Gammaproteobacteria</taxon>
        <taxon>Alteromonadales</taxon>
        <taxon>Alteromonadaceae</taxon>
        <taxon>Alkalimarinus</taxon>
    </lineage>
</organism>
<evidence type="ECO:0000313" key="2">
    <source>
        <dbReference type="EMBL" id="UZW74309.1"/>
    </source>
</evidence>
<keyword evidence="3" id="KW-1185">Reference proteome</keyword>
<dbReference type="Proteomes" id="UP001164472">
    <property type="component" value="Chromosome"/>
</dbReference>
<dbReference type="AlphaFoldDB" id="A0A9E8HR86"/>